<accession>A0ACC5R7M5</accession>
<dbReference type="EMBL" id="JAENHL010000007">
    <property type="protein sequence ID" value="MBK1868577.1"/>
    <property type="molecule type" value="Genomic_DNA"/>
</dbReference>
<protein>
    <submittedName>
        <fullName evidence="1">Aconitase X catalytic domain-containing protein</fullName>
    </submittedName>
</protein>
<keyword evidence="2" id="KW-1185">Reference proteome</keyword>
<reference evidence="1" key="1">
    <citation type="submission" date="2021-01" db="EMBL/GenBank/DDBJ databases">
        <authorList>
            <person name="Sun Q."/>
        </authorList>
    </citation>
    <scope>NUCLEOTIDE SEQUENCE</scope>
    <source>
        <strain evidence="1">YIM B02566</strain>
    </source>
</reference>
<proteinExistence type="predicted"/>
<name>A0ACC5R7M5_9HYPH</name>
<organism evidence="1 2">
    <name type="scientific">Taklimakanibacter albus</name>
    <dbReference type="NCBI Taxonomy" id="2800327"/>
    <lineage>
        <taxon>Bacteria</taxon>
        <taxon>Pseudomonadati</taxon>
        <taxon>Pseudomonadota</taxon>
        <taxon>Alphaproteobacteria</taxon>
        <taxon>Hyphomicrobiales</taxon>
        <taxon>Aestuariivirgaceae</taxon>
        <taxon>Taklimakanibacter</taxon>
    </lineage>
</organism>
<evidence type="ECO:0000313" key="1">
    <source>
        <dbReference type="EMBL" id="MBK1868577.1"/>
    </source>
</evidence>
<sequence length="425" mass="45736">MSLALDDRDRACLDGAHGPAMRLAMRLVLKAAGILGARELIPVSFAHIDACFYSGEAHVDFAQYLLDHGAKLSIPAWTNNGVVSLTDPDIRPEASDPQMVKGARKLMQLYEKLGCRPVWTCAPYQLPGGPQFGDQIVAGESNAVSFYNAVIGARTNKYGDYLDVACALIGKAPYAGLHRDEGRRGRLLIRTEAVPDGWKAENIFYHLLGHHVGKLAGQAIPVISGLPPQETADSLKALAAAAASAGGVEMWHAVGVTPEAATQDDAFQGHAPEHIFEVTPESLAQARRDLTSAKDGPLDMVALGTPHFSLTEFERLAPLVAGRKASPGLAFYVSTSRHIRDEAAKRGWIAELEAFGATVIADTCTYYSPAVRRCRGRIMTNAAKWAYYAPGMLGVEVCFGSLAECVESAVRGEVWRDPQLWANGL</sequence>
<gene>
    <name evidence="1" type="ORF">JHL16_19640</name>
</gene>
<dbReference type="Proteomes" id="UP000616151">
    <property type="component" value="Unassembled WGS sequence"/>
</dbReference>
<comment type="caution">
    <text evidence="1">The sequence shown here is derived from an EMBL/GenBank/DDBJ whole genome shotgun (WGS) entry which is preliminary data.</text>
</comment>
<evidence type="ECO:0000313" key="2">
    <source>
        <dbReference type="Proteomes" id="UP000616151"/>
    </source>
</evidence>